<name>A0AC11EL18_SHEEP</name>
<reference evidence="1" key="1">
    <citation type="submission" date="2020-11" db="EMBL/GenBank/DDBJ databases">
        <authorList>
            <person name="Davenport K.M."/>
            <person name="Bickhart D.M."/>
            <person name="Smith T.P.L."/>
            <person name="Murdoch B.M."/>
            <person name="Rosen B.D."/>
        </authorList>
    </citation>
    <scope>NUCLEOTIDE SEQUENCE [LARGE SCALE GENOMIC DNA]</scope>
    <source>
        <strain evidence="1">OAR_USU_Benz2616</strain>
    </source>
</reference>
<reference evidence="1" key="2">
    <citation type="submission" date="2025-08" db="UniProtKB">
        <authorList>
            <consortium name="Ensembl"/>
        </authorList>
    </citation>
    <scope>IDENTIFICATION</scope>
</reference>
<sequence>MARVEAQGRLWLESPAGGAPPIFLPPGGQALVLGRGPLTQVTDRKCSRNQVELVADPETRTVAVKQLGVNPSTAGTQELRPGLKGALRVGDTLYLVNGLHPLTLRWEEALTPESQPDTPPSTPPVTREGEEENVEQQKKQIRKSSPGWETFEKLLVFTAPGVKPRGKDLVPRDSAETPGTGR</sequence>
<protein>
    <submittedName>
        <fullName evidence="1">Polynucleotide kinase 3'-phosphatase</fullName>
    </submittedName>
</protein>
<gene>
    <name evidence="1" type="primary">PNKP</name>
</gene>
<evidence type="ECO:0000313" key="1">
    <source>
        <dbReference type="Ensembl" id="ENSOARP00020059876.1"/>
    </source>
</evidence>
<organism evidence="1">
    <name type="scientific">Ovis aries</name>
    <name type="common">Sheep</name>
    <dbReference type="NCBI Taxonomy" id="9940"/>
    <lineage>
        <taxon>Eukaryota</taxon>
        <taxon>Metazoa</taxon>
        <taxon>Chordata</taxon>
        <taxon>Craniata</taxon>
        <taxon>Vertebrata</taxon>
        <taxon>Euteleostomi</taxon>
        <taxon>Mammalia</taxon>
        <taxon>Eutheria</taxon>
        <taxon>Laurasiatheria</taxon>
        <taxon>Artiodactyla</taxon>
        <taxon>Ruminantia</taxon>
        <taxon>Pecora</taxon>
        <taxon>Bovidae</taxon>
        <taxon>Caprinae</taxon>
        <taxon>Ovis</taxon>
    </lineage>
</organism>
<reference evidence="1" key="3">
    <citation type="submission" date="2025-09" db="UniProtKB">
        <authorList>
            <consortium name="Ensembl"/>
        </authorList>
    </citation>
    <scope>IDENTIFICATION</scope>
</reference>
<accession>A0AC11EL18</accession>
<proteinExistence type="predicted"/>
<dbReference type="Ensembl" id="ENSOART00020073622.1">
    <property type="protein sequence ID" value="ENSOARP00020059876.1"/>
    <property type="gene ID" value="ENSOARG00020011554.2"/>
</dbReference>